<proteinExistence type="inferred from homology"/>
<dbReference type="PANTHER" id="PTHR19321">
    <property type="entry name" value="PROTEIN REGULATOR OF CYTOKINESIS 1 PRC1-RELATED"/>
    <property type="match status" value="1"/>
</dbReference>
<feature type="region of interest" description="Disordered" evidence="4">
    <location>
        <begin position="528"/>
        <end position="550"/>
    </location>
</feature>
<evidence type="ECO:0000313" key="6">
    <source>
        <dbReference type="Proteomes" id="UP000092600"/>
    </source>
</evidence>
<dbReference type="Proteomes" id="UP000092600">
    <property type="component" value="Unassembled WGS sequence"/>
</dbReference>
<dbReference type="EMBL" id="LSRQ01008346">
    <property type="protein sequence ID" value="OAY63406.1"/>
    <property type="molecule type" value="Genomic_DNA"/>
</dbReference>
<dbReference type="AlphaFoldDB" id="A0A199UFB5"/>
<sequence length="622" mass="70490">MVVGFGFEAGARSSVSMETTCGALLRELEMIWKEIGESEEDKDRMLLELEMECMRAYRRRVDEASDERAQLHRSLVAKEAELAALVASLGENALHLKMQKAHMSLKEQLALVTPLLEDLRVKKEERIKQFSEVRSQIDKISAEISGQNLQYSSYADELDLSIRKLDEYQTQLQNLQKEKSDRLHKVLEYVNEVHSLCGVLGVDFAETVNNVHPSLNERDSEKSTNISDSTLEGLSQEVSKLKAEKKIRLHKLREAAKSLQELWNLMDSSDEERRRFEKAARIQGFSEEDVVGDSILSLETVEQTEAEVERLTKLKSSRMKELVLKRRSELEDICANAHIEPDTSTAPEKTVALIDSGLVDPSELLASIEAQIAKAKEESLARKEIMDRVAKWLAACDEENWLEEYNQVSTTVATGLQGKFLICVSVSFGVEQDQNRYSAGRGAHLNLKRAEKARVLVGKIPAIVDNLMIKTFAWEDERNMPFQYDGVRLVAVLEEYKLTRLQKEEERRRHRDQKKLQNLWLTEKELTYGSKPSPRRKTNGYHSKGAGNGFMTPMPQRISAGGATPELLTPRSHSGLYNSYFREARRLSAVPLNFVAVQKDDSMSSFASISGSEAGSPYRHYT</sequence>
<evidence type="ECO:0000313" key="5">
    <source>
        <dbReference type="EMBL" id="OAY63406.1"/>
    </source>
</evidence>
<dbReference type="GO" id="GO:0008017">
    <property type="term" value="F:microtubule binding"/>
    <property type="evidence" value="ECO:0007669"/>
    <property type="project" value="InterPro"/>
</dbReference>
<dbReference type="Pfam" id="PF03999">
    <property type="entry name" value="MAP65_ASE1"/>
    <property type="match status" value="2"/>
</dbReference>
<keyword evidence="3" id="KW-0175">Coiled coil</keyword>
<dbReference type="GO" id="GO:0000226">
    <property type="term" value="P:microtubule cytoskeleton organization"/>
    <property type="evidence" value="ECO:0007669"/>
    <property type="project" value="InterPro"/>
</dbReference>
<reference evidence="5 6" key="1">
    <citation type="journal article" date="2016" name="DNA Res.">
        <title>The draft genome of MD-2 pineapple using hybrid error correction of long reads.</title>
        <authorList>
            <person name="Redwan R.M."/>
            <person name="Saidin A."/>
            <person name="Kumar S.V."/>
        </authorList>
    </citation>
    <scope>NUCLEOTIDE SEQUENCE [LARGE SCALE GENOMIC DNA]</scope>
    <source>
        <strain evidence="6">cv. MD2</strain>
        <tissue evidence="5">Leaf</tissue>
    </source>
</reference>
<gene>
    <name evidence="5" type="ORF">ACMD2_17125</name>
</gene>
<dbReference type="InterPro" id="IPR007145">
    <property type="entry name" value="MAP65_Ase1_PRC1"/>
</dbReference>
<dbReference type="GO" id="GO:0005874">
    <property type="term" value="C:microtubule"/>
    <property type="evidence" value="ECO:0007669"/>
    <property type="project" value="UniProtKB-KW"/>
</dbReference>
<evidence type="ECO:0000256" key="4">
    <source>
        <dbReference type="SAM" id="MobiDB-lite"/>
    </source>
</evidence>
<dbReference type="Gene3D" id="1.20.58.1520">
    <property type="match status" value="1"/>
</dbReference>
<dbReference type="STRING" id="4615.A0A199UFB5"/>
<dbReference type="GO" id="GO:0005737">
    <property type="term" value="C:cytoplasm"/>
    <property type="evidence" value="ECO:0007669"/>
    <property type="project" value="TreeGrafter"/>
</dbReference>
<comment type="similarity">
    <text evidence="1">Belongs to the MAP65/ASE1 family.</text>
</comment>
<dbReference type="PANTHER" id="PTHR19321:SF0">
    <property type="entry name" value="65-KDA MICROTUBULE-ASSOCIATED PROTEIN 6"/>
    <property type="match status" value="1"/>
</dbReference>
<feature type="coiled-coil region" evidence="3">
    <location>
        <begin position="54"/>
        <end position="81"/>
    </location>
</feature>
<dbReference type="GO" id="GO:0005819">
    <property type="term" value="C:spindle"/>
    <property type="evidence" value="ECO:0007669"/>
    <property type="project" value="TreeGrafter"/>
</dbReference>
<name>A0A199UFB5_ANACO</name>
<accession>A0A199UFB5</accession>
<feature type="coiled-coil region" evidence="3">
    <location>
        <begin position="158"/>
        <end position="185"/>
    </location>
</feature>
<comment type="caution">
    <text evidence="5">The sequence shown here is derived from an EMBL/GenBank/DDBJ whole genome shotgun (WGS) entry which is preliminary data.</text>
</comment>
<protein>
    <submittedName>
        <fullName evidence="5">65-kDa microtubule-associated protein 7</fullName>
    </submittedName>
</protein>
<evidence type="ECO:0000256" key="2">
    <source>
        <dbReference type="ARBA" id="ARBA00022701"/>
    </source>
</evidence>
<evidence type="ECO:0000256" key="1">
    <source>
        <dbReference type="ARBA" id="ARBA00006187"/>
    </source>
</evidence>
<keyword evidence="2" id="KW-0493">Microtubule</keyword>
<organism evidence="5 6">
    <name type="scientific">Ananas comosus</name>
    <name type="common">Pineapple</name>
    <name type="synonym">Ananas ananas</name>
    <dbReference type="NCBI Taxonomy" id="4615"/>
    <lineage>
        <taxon>Eukaryota</taxon>
        <taxon>Viridiplantae</taxon>
        <taxon>Streptophyta</taxon>
        <taxon>Embryophyta</taxon>
        <taxon>Tracheophyta</taxon>
        <taxon>Spermatophyta</taxon>
        <taxon>Magnoliopsida</taxon>
        <taxon>Liliopsida</taxon>
        <taxon>Poales</taxon>
        <taxon>Bromeliaceae</taxon>
        <taxon>Bromelioideae</taxon>
        <taxon>Ananas</taxon>
    </lineage>
</organism>
<evidence type="ECO:0000256" key="3">
    <source>
        <dbReference type="SAM" id="Coils"/>
    </source>
</evidence>